<dbReference type="AlphaFoldDB" id="A0A5D4T0Z1"/>
<organism evidence="2 3">
    <name type="scientific">Sutcliffiella horikoshii</name>
    <dbReference type="NCBI Taxonomy" id="79883"/>
    <lineage>
        <taxon>Bacteria</taxon>
        <taxon>Bacillati</taxon>
        <taxon>Bacillota</taxon>
        <taxon>Bacilli</taxon>
        <taxon>Bacillales</taxon>
        <taxon>Bacillaceae</taxon>
        <taxon>Sutcliffiella</taxon>
    </lineage>
</organism>
<sequence length="229" mass="27272">MKTVGRAIVYLLGCLVVLILSFFLYSFIGYLQYLVFVPEDYMLWVFKYPASRFMIIIGLYLFLIFLYFFYRKYREKTQATRKRRVLWISFIVTNIVGFYIIFSSVTVITDQKIIDHSFLHPQGKEYDFTDVVKIDAGVRGDRYYFPFTHNKGDFYYKIELTDGKMIDLNDEAGGYENEDEHPTYVLNKLDVRLIEIGITKKSSMDNFHYTTESLDRMYTDQIKSILERK</sequence>
<dbReference type="OrthoDB" id="9791488at2"/>
<feature type="transmembrane region" description="Helical" evidence="1">
    <location>
        <begin position="85"/>
        <end position="108"/>
    </location>
</feature>
<evidence type="ECO:0000313" key="2">
    <source>
        <dbReference type="EMBL" id="TYS68268.1"/>
    </source>
</evidence>
<reference evidence="2 3" key="1">
    <citation type="submission" date="2019-08" db="EMBL/GenBank/DDBJ databases">
        <title>Bacillus genomes from the desert of Cuatro Cienegas, Coahuila.</title>
        <authorList>
            <person name="Olmedo-Alvarez G."/>
        </authorList>
    </citation>
    <scope>NUCLEOTIDE SEQUENCE [LARGE SCALE GENOMIC DNA]</scope>
    <source>
        <strain evidence="2 3">CH28_1T</strain>
    </source>
</reference>
<evidence type="ECO:0000256" key="1">
    <source>
        <dbReference type="SAM" id="Phobius"/>
    </source>
</evidence>
<dbReference type="RefSeq" id="WP_148988242.1">
    <property type="nucleotide sequence ID" value="NZ_VTEV01000004.1"/>
</dbReference>
<feature type="transmembrane region" description="Helical" evidence="1">
    <location>
        <begin position="53"/>
        <end position="73"/>
    </location>
</feature>
<dbReference type="Proteomes" id="UP000322524">
    <property type="component" value="Unassembled WGS sequence"/>
</dbReference>
<proteinExistence type="predicted"/>
<gene>
    <name evidence="2" type="ORF">FZC76_11040</name>
</gene>
<name>A0A5D4T0Z1_9BACI</name>
<keyword evidence="1" id="KW-0472">Membrane</keyword>
<comment type="caution">
    <text evidence="2">The sequence shown here is derived from an EMBL/GenBank/DDBJ whole genome shotgun (WGS) entry which is preliminary data.</text>
</comment>
<keyword evidence="1" id="KW-1133">Transmembrane helix</keyword>
<feature type="transmembrane region" description="Helical" evidence="1">
    <location>
        <begin position="7"/>
        <end position="33"/>
    </location>
</feature>
<keyword evidence="1" id="KW-0812">Transmembrane</keyword>
<dbReference type="EMBL" id="VTEV01000004">
    <property type="protein sequence ID" value="TYS68268.1"/>
    <property type="molecule type" value="Genomic_DNA"/>
</dbReference>
<evidence type="ECO:0000313" key="3">
    <source>
        <dbReference type="Proteomes" id="UP000322524"/>
    </source>
</evidence>
<accession>A0A5D4T0Z1</accession>
<protein>
    <submittedName>
        <fullName evidence="2">Uncharacterized protein</fullName>
    </submittedName>
</protein>